<dbReference type="InterPro" id="IPR015424">
    <property type="entry name" value="PyrdxlP-dep_Trfase"/>
</dbReference>
<evidence type="ECO:0000313" key="7">
    <source>
        <dbReference type="Proteomes" id="UP000437638"/>
    </source>
</evidence>
<dbReference type="EMBL" id="WTKP01000006">
    <property type="protein sequence ID" value="MWJ28499.1"/>
    <property type="molecule type" value="Genomic_DNA"/>
</dbReference>
<dbReference type="PANTHER" id="PTHR30244:SF34">
    <property type="entry name" value="DTDP-4-AMINO-4,6-DIDEOXYGALACTOSE TRANSAMINASE"/>
    <property type="match status" value="1"/>
</dbReference>
<dbReference type="Pfam" id="PF01041">
    <property type="entry name" value="DegT_DnrJ_EryC1"/>
    <property type="match status" value="1"/>
</dbReference>
<proteinExistence type="inferred from homology"/>
<dbReference type="Gene3D" id="3.40.640.10">
    <property type="entry name" value="Type I PLP-dependent aspartate aminotransferase-like (Major domain)"/>
    <property type="match status" value="1"/>
</dbReference>
<name>A0A7X3KQH0_9GAMM</name>
<dbReference type="Gene3D" id="3.90.1150.10">
    <property type="entry name" value="Aspartate Aminotransferase, domain 1"/>
    <property type="match status" value="1"/>
</dbReference>
<dbReference type="InterPro" id="IPR015422">
    <property type="entry name" value="PyrdxlP-dep_Trfase_small"/>
</dbReference>
<comment type="caution">
    <text evidence="6">The sequence shown here is derived from an EMBL/GenBank/DDBJ whole genome shotgun (WGS) entry which is preliminary data.</text>
</comment>
<keyword evidence="6" id="KW-0032">Aminotransferase</keyword>
<organism evidence="6 7">
    <name type="scientific">Vreelandella zhuhanensis</name>
    <dbReference type="NCBI Taxonomy" id="2684210"/>
    <lineage>
        <taxon>Bacteria</taxon>
        <taxon>Pseudomonadati</taxon>
        <taxon>Pseudomonadota</taxon>
        <taxon>Gammaproteobacteria</taxon>
        <taxon>Oceanospirillales</taxon>
        <taxon>Halomonadaceae</taxon>
        <taxon>Vreelandella</taxon>
    </lineage>
</organism>
<dbReference type="InterPro" id="IPR000653">
    <property type="entry name" value="DegT/StrS_aminotransferase"/>
</dbReference>
<keyword evidence="6" id="KW-0808">Transferase</keyword>
<feature type="modified residue" description="N6-(pyridoxal phosphate)lysine" evidence="4">
    <location>
        <position position="190"/>
    </location>
</feature>
<evidence type="ECO:0000313" key="6">
    <source>
        <dbReference type="EMBL" id="MWJ28499.1"/>
    </source>
</evidence>
<gene>
    <name evidence="6" type="ORF">GPM19_09820</name>
</gene>
<dbReference type="SUPFAM" id="SSF53383">
    <property type="entry name" value="PLP-dependent transferases"/>
    <property type="match status" value="1"/>
</dbReference>
<accession>A0A7X3KQH0</accession>
<evidence type="ECO:0000256" key="2">
    <source>
        <dbReference type="ARBA" id="ARBA00037999"/>
    </source>
</evidence>
<dbReference type="RefSeq" id="WP_160418859.1">
    <property type="nucleotide sequence ID" value="NZ_WTKP01000006.1"/>
</dbReference>
<dbReference type="PIRSF" id="PIRSF000390">
    <property type="entry name" value="PLP_StrS"/>
    <property type="match status" value="1"/>
</dbReference>
<sequence>MLNGPFSSWPSFTEEEAQAVQHVLLSNQVNYWTGQEGRQFEREFAQFSESDHAIAVSNGTTALDLALKGLGIGEGEGRGRDEVIVTARTFLASVSSIVTAGAVPVFADVDRDSQNITAATVAEKITPNTRAIIAVHLAGWPCEMDELVALAEQHGLYVIEDCAQAHGARYRGRSVGSIGHVGCWSFCQDKIMSTGGEGGMVTTNDEALWRKMWAYKDHGKSWAAVYEREHPPGFRWLHESFGTNWRMTEMQSAIGRIQLARMPEWKAARQANAQRIWQAAGECPGLRVPEIPAHIEHAAYKCYVFVKSDQLAEGWNRDRIMGEIAAQGVPCFSGSCSEVYLEKAFDGYSDDNSASPGWRPEQPLPVARELGGTSLMFLCHPTLTEAEIDKTCDVLKRAMAEAARRSEQISQKETCSSR</sequence>
<dbReference type="GO" id="GO:0000271">
    <property type="term" value="P:polysaccharide biosynthetic process"/>
    <property type="evidence" value="ECO:0007669"/>
    <property type="project" value="TreeGrafter"/>
</dbReference>
<dbReference type="CDD" id="cd00616">
    <property type="entry name" value="AHBA_syn"/>
    <property type="match status" value="1"/>
</dbReference>
<dbReference type="GO" id="GO:0008483">
    <property type="term" value="F:transaminase activity"/>
    <property type="evidence" value="ECO:0007669"/>
    <property type="project" value="UniProtKB-KW"/>
</dbReference>
<keyword evidence="7" id="KW-1185">Reference proteome</keyword>
<feature type="active site" description="Proton acceptor" evidence="3">
    <location>
        <position position="190"/>
    </location>
</feature>
<dbReference type="GO" id="GO:0030170">
    <property type="term" value="F:pyridoxal phosphate binding"/>
    <property type="evidence" value="ECO:0007669"/>
    <property type="project" value="TreeGrafter"/>
</dbReference>
<evidence type="ECO:0000256" key="4">
    <source>
        <dbReference type="PIRSR" id="PIRSR000390-2"/>
    </source>
</evidence>
<reference evidence="6 7" key="1">
    <citation type="submission" date="2019-12" db="EMBL/GenBank/DDBJ databases">
        <title>Halomonas rutogse sp. nov. isolated from two lakes on Tibetan Plateau.</title>
        <authorList>
            <person name="Gao P."/>
        </authorList>
    </citation>
    <scope>NUCLEOTIDE SEQUENCE [LARGE SCALE GENOMIC DNA]</scope>
    <source>
        <strain evidence="6 7">ZH2S</strain>
    </source>
</reference>
<dbReference type="AlphaFoldDB" id="A0A7X3KQH0"/>
<evidence type="ECO:0000256" key="1">
    <source>
        <dbReference type="ARBA" id="ARBA00022898"/>
    </source>
</evidence>
<dbReference type="InterPro" id="IPR015421">
    <property type="entry name" value="PyrdxlP-dep_Trfase_major"/>
</dbReference>
<dbReference type="PANTHER" id="PTHR30244">
    <property type="entry name" value="TRANSAMINASE"/>
    <property type="match status" value="1"/>
</dbReference>
<comment type="similarity">
    <text evidence="2 5">Belongs to the DegT/DnrJ/EryC1 family.</text>
</comment>
<keyword evidence="1 4" id="KW-0663">Pyridoxal phosphate</keyword>
<protein>
    <submittedName>
        <fullName evidence="6">Aminotransferase</fullName>
    </submittedName>
</protein>
<evidence type="ECO:0000256" key="5">
    <source>
        <dbReference type="RuleBase" id="RU004508"/>
    </source>
</evidence>
<dbReference type="Proteomes" id="UP000437638">
    <property type="component" value="Unassembled WGS sequence"/>
</dbReference>
<evidence type="ECO:0000256" key="3">
    <source>
        <dbReference type="PIRSR" id="PIRSR000390-1"/>
    </source>
</evidence>